<feature type="domain" description="RRM" evidence="7">
    <location>
        <begin position="255"/>
        <end position="348"/>
    </location>
</feature>
<sequence>MAYSNHSRSSREWDQGKDYNYNNFEGNSNRRQRDEDYNGYYGGTEKRRKYDNAPTSYKDDYSAWSSTSQQGPPYMSSGADSWQDPQRGGSYQGNPSNSNRRRLVPSEPSPHVIFLGLDSDHTEADVGLTYRTSHKTLHGYLLSVGCILENVTIIRDRSSGTYTIRLSKGFGFAQFSSTEHAKAFVTPRFPFISVPPPASHGATAMQAYKMALENGAIPQGRRVKIDFSQSAHPPERGGRRSGNDGTRDIGNTQAPVVLLRGLDFSSSPDIVAQGLRTSAGPEKEGAKGMTRIVLIKDKYSGASWGFAFVEFIDVQSSSTFLAELMSPQLHPSGFRIAERPVAASFAHPYSFQPLADDMIRDDGCVSATVAMGGLEGGWARYWDDSAMVEELQFAIDIPATSTATGADKDAKLKKKKESAKVVAVEEPVPVEASALPVSDKPVTLSFKGGAAQKTGPIKVTVTSSLGFTTDNLDAPNTEDDPTMIKSADHDKASTFKKVAPLIASRKVASNISKWNHVQDELKVPSPTTAPIALPPVVTAPIEVATADSNPTAQPDENEFADVKTLACLLCSRRFKSLDQLGRHNKESDLHKNNYKDATLRQVAAQKVQALKTPPPQPKYRDRASERRILHNQPEVPHPEPSSHRKHRTPTPPPSPPAPGLAPAKDENNIGNKLLKKMGWSEGTGLGTEGDGRVDPVTTAVYAQGVGLGASKGKELGKYAESYSGGYINAVRDSAKERYHKEGPL</sequence>
<feature type="compositionally biased region" description="Basic and acidic residues" evidence="6">
    <location>
        <begin position="233"/>
        <end position="247"/>
    </location>
</feature>
<evidence type="ECO:0000259" key="7">
    <source>
        <dbReference type="PROSITE" id="PS50102"/>
    </source>
</evidence>
<proteinExistence type="predicted"/>
<dbReference type="Proteomes" id="UP001050691">
    <property type="component" value="Unassembled WGS sequence"/>
</dbReference>
<dbReference type="InterPro" id="IPR000467">
    <property type="entry name" value="G_patch_dom"/>
</dbReference>
<keyword evidence="4" id="KW-0862">Zinc</keyword>
<protein>
    <submittedName>
        <fullName evidence="10">Uncharacterized protein</fullName>
    </submittedName>
</protein>
<dbReference type="InterPro" id="IPR000504">
    <property type="entry name" value="RRM_dom"/>
</dbReference>
<dbReference type="GO" id="GO:0005634">
    <property type="term" value="C:nucleus"/>
    <property type="evidence" value="ECO:0007669"/>
    <property type="project" value="UniProtKB-SubCell"/>
</dbReference>
<keyword evidence="4" id="KW-0863">Zinc-finger</keyword>
<evidence type="ECO:0000256" key="4">
    <source>
        <dbReference type="PROSITE-ProRule" id="PRU00042"/>
    </source>
</evidence>
<evidence type="ECO:0000259" key="8">
    <source>
        <dbReference type="PROSITE" id="PS50157"/>
    </source>
</evidence>
<evidence type="ECO:0000256" key="3">
    <source>
        <dbReference type="ARBA" id="ARBA00023242"/>
    </source>
</evidence>
<keyword evidence="11" id="KW-1185">Reference proteome</keyword>
<evidence type="ECO:0000259" key="9">
    <source>
        <dbReference type="PROSITE" id="PS50174"/>
    </source>
</evidence>
<dbReference type="PROSITE" id="PS50102">
    <property type="entry name" value="RRM"/>
    <property type="match status" value="2"/>
</dbReference>
<feature type="compositionally biased region" description="Polar residues" evidence="6">
    <location>
        <begin position="20"/>
        <end position="29"/>
    </location>
</feature>
<evidence type="ECO:0000256" key="1">
    <source>
        <dbReference type="ARBA" id="ARBA00004123"/>
    </source>
</evidence>
<feature type="domain" description="G-patch" evidence="9">
    <location>
        <begin position="666"/>
        <end position="712"/>
    </location>
</feature>
<dbReference type="GO" id="GO:0000398">
    <property type="term" value="P:mRNA splicing, via spliceosome"/>
    <property type="evidence" value="ECO:0007669"/>
    <property type="project" value="TreeGrafter"/>
</dbReference>
<evidence type="ECO:0000313" key="11">
    <source>
        <dbReference type="Proteomes" id="UP001050691"/>
    </source>
</evidence>
<dbReference type="Pfam" id="PF01585">
    <property type="entry name" value="G-patch"/>
    <property type="match status" value="1"/>
</dbReference>
<feature type="region of interest" description="Disordered" evidence="6">
    <location>
        <begin position="629"/>
        <end position="673"/>
    </location>
</feature>
<dbReference type="GO" id="GO:0003723">
    <property type="term" value="F:RNA binding"/>
    <property type="evidence" value="ECO:0007669"/>
    <property type="project" value="UniProtKB-UniRule"/>
</dbReference>
<dbReference type="PANTHER" id="PTHR13948:SF3">
    <property type="entry name" value="FI21118P1"/>
    <property type="match status" value="1"/>
</dbReference>
<dbReference type="EMBL" id="BPWL01000007">
    <property type="protein sequence ID" value="GJJ11996.1"/>
    <property type="molecule type" value="Genomic_DNA"/>
</dbReference>
<dbReference type="AlphaFoldDB" id="A0AAV5AGA7"/>
<keyword evidence="3" id="KW-0539">Nucleus</keyword>
<keyword evidence="2 5" id="KW-0694">RNA-binding</keyword>
<dbReference type="GO" id="GO:0008270">
    <property type="term" value="F:zinc ion binding"/>
    <property type="evidence" value="ECO:0007669"/>
    <property type="project" value="UniProtKB-KW"/>
</dbReference>
<comment type="caution">
    <text evidence="10">The sequence shown here is derived from an EMBL/GenBank/DDBJ whole genome shotgun (WGS) entry which is preliminary data.</text>
</comment>
<feature type="domain" description="RRM" evidence="7">
    <location>
        <begin position="127"/>
        <end position="230"/>
    </location>
</feature>
<accession>A0AAV5AGA7</accession>
<dbReference type="InterPro" id="IPR013087">
    <property type="entry name" value="Znf_C2H2_type"/>
</dbReference>
<dbReference type="SMART" id="SM00443">
    <property type="entry name" value="G_patch"/>
    <property type="match status" value="1"/>
</dbReference>
<evidence type="ECO:0000256" key="5">
    <source>
        <dbReference type="PROSITE-ProRule" id="PRU00176"/>
    </source>
</evidence>
<keyword evidence="4" id="KW-0479">Metal-binding</keyword>
<feature type="domain" description="C2H2-type" evidence="8">
    <location>
        <begin position="565"/>
        <end position="595"/>
    </location>
</feature>
<evidence type="ECO:0000256" key="6">
    <source>
        <dbReference type="SAM" id="MobiDB-lite"/>
    </source>
</evidence>
<gene>
    <name evidence="10" type="ORF">Clacol_006234</name>
</gene>
<feature type="compositionally biased region" description="Pro residues" evidence="6">
    <location>
        <begin position="649"/>
        <end position="659"/>
    </location>
</feature>
<evidence type="ECO:0000313" key="10">
    <source>
        <dbReference type="EMBL" id="GJJ11996.1"/>
    </source>
</evidence>
<name>A0AAV5AGA7_9AGAM</name>
<dbReference type="PROSITE" id="PS50157">
    <property type="entry name" value="ZINC_FINGER_C2H2_2"/>
    <property type="match status" value="1"/>
</dbReference>
<evidence type="ECO:0000256" key="2">
    <source>
        <dbReference type="ARBA" id="ARBA00022884"/>
    </source>
</evidence>
<dbReference type="PROSITE" id="PS50174">
    <property type="entry name" value="G_PATCH"/>
    <property type="match status" value="1"/>
</dbReference>
<dbReference type="InterPro" id="IPR012677">
    <property type="entry name" value="Nucleotide-bd_a/b_plait_sf"/>
</dbReference>
<comment type="subcellular location">
    <subcellularLocation>
        <location evidence="1">Nucleus</location>
    </subcellularLocation>
</comment>
<organism evidence="10 11">
    <name type="scientific">Clathrus columnatus</name>
    <dbReference type="NCBI Taxonomy" id="1419009"/>
    <lineage>
        <taxon>Eukaryota</taxon>
        <taxon>Fungi</taxon>
        <taxon>Dikarya</taxon>
        <taxon>Basidiomycota</taxon>
        <taxon>Agaricomycotina</taxon>
        <taxon>Agaricomycetes</taxon>
        <taxon>Phallomycetidae</taxon>
        <taxon>Phallales</taxon>
        <taxon>Clathraceae</taxon>
        <taxon>Clathrus</taxon>
    </lineage>
</organism>
<dbReference type="SUPFAM" id="SSF54928">
    <property type="entry name" value="RNA-binding domain, RBD"/>
    <property type="match status" value="2"/>
</dbReference>
<dbReference type="InterPro" id="IPR035979">
    <property type="entry name" value="RBD_domain_sf"/>
</dbReference>
<feature type="region of interest" description="Disordered" evidence="6">
    <location>
        <begin position="1"/>
        <end position="106"/>
    </location>
</feature>
<reference evidence="10" key="1">
    <citation type="submission" date="2021-10" db="EMBL/GenBank/DDBJ databases">
        <title>De novo Genome Assembly of Clathrus columnatus (Basidiomycota, Fungi) Using Illumina and Nanopore Sequence Data.</title>
        <authorList>
            <person name="Ogiso-Tanaka E."/>
            <person name="Itagaki H."/>
            <person name="Hosoya T."/>
            <person name="Hosaka K."/>
        </authorList>
    </citation>
    <scope>NUCLEOTIDE SEQUENCE</scope>
    <source>
        <strain evidence="10">MO-923</strain>
    </source>
</reference>
<feature type="compositionally biased region" description="Basic and acidic residues" evidence="6">
    <location>
        <begin position="44"/>
        <end position="61"/>
    </location>
</feature>
<feature type="region of interest" description="Disordered" evidence="6">
    <location>
        <begin position="227"/>
        <end position="250"/>
    </location>
</feature>
<dbReference type="Gene3D" id="3.30.70.330">
    <property type="match status" value="2"/>
</dbReference>
<dbReference type="PANTHER" id="PTHR13948">
    <property type="entry name" value="RNA-BINDING PROTEIN"/>
    <property type="match status" value="1"/>
</dbReference>